<dbReference type="GO" id="GO:0016887">
    <property type="term" value="F:ATP hydrolysis activity"/>
    <property type="evidence" value="ECO:0007669"/>
    <property type="project" value="RHEA"/>
</dbReference>
<protein>
    <recommendedName>
        <fullName evidence="10">ATP-dependent RNA helicase</fullName>
        <ecNumber evidence="10">3.6.4.13</ecNumber>
    </recommendedName>
</protein>
<dbReference type="GO" id="GO:0005524">
    <property type="term" value="F:ATP binding"/>
    <property type="evidence" value="ECO:0007669"/>
    <property type="project" value="UniProtKB-UniRule"/>
</dbReference>
<evidence type="ECO:0000256" key="7">
    <source>
        <dbReference type="ARBA" id="ARBA00047984"/>
    </source>
</evidence>
<dbReference type="SMART" id="SM00490">
    <property type="entry name" value="HELICc"/>
    <property type="match status" value="1"/>
</dbReference>
<comment type="catalytic activity">
    <reaction evidence="7 10">
        <text>ATP + H2O = ADP + phosphate + H(+)</text>
        <dbReference type="Rhea" id="RHEA:13065"/>
        <dbReference type="ChEBI" id="CHEBI:15377"/>
        <dbReference type="ChEBI" id="CHEBI:15378"/>
        <dbReference type="ChEBI" id="CHEBI:30616"/>
        <dbReference type="ChEBI" id="CHEBI:43474"/>
        <dbReference type="ChEBI" id="CHEBI:456216"/>
        <dbReference type="EC" id="3.6.4.13"/>
    </reaction>
</comment>
<comment type="function">
    <text evidence="10">RNA helicase.</text>
</comment>
<evidence type="ECO:0000256" key="5">
    <source>
        <dbReference type="ARBA" id="ARBA00022884"/>
    </source>
</evidence>
<dbReference type="InterPro" id="IPR025313">
    <property type="entry name" value="SPB4-like_CTE"/>
</dbReference>
<evidence type="ECO:0000256" key="11">
    <source>
        <dbReference type="SAM" id="MobiDB-lite"/>
    </source>
</evidence>
<evidence type="ECO:0000313" key="15">
    <source>
        <dbReference type="EMBL" id="JAU86760.1"/>
    </source>
</evidence>
<dbReference type="InterPro" id="IPR001650">
    <property type="entry name" value="Helicase_C-like"/>
</dbReference>
<dbReference type="EC" id="3.6.4.13" evidence="10"/>
<dbReference type="EMBL" id="GEVM01019178">
    <property type="protein sequence ID" value="JAU86760.1"/>
    <property type="molecule type" value="Transcribed_RNA"/>
</dbReference>
<feature type="domain" description="Helicase C-terminal" evidence="13">
    <location>
        <begin position="302"/>
        <end position="460"/>
    </location>
</feature>
<dbReference type="AlphaFoldDB" id="A0A1J3J477"/>
<feature type="domain" description="Helicase ATP-binding" evidence="12">
    <location>
        <begin position="101"/>
        <end position="276"/>
    </location>
</feature>
<dbReference type="Pfam" id="PF00271">
    <property type="entry name" value="Helicase_C"/>
    <property type="match status" value="1"/>
</dbReference>
<dbReference type="FunFam" id="3.40.50.300:FF:001089">
    <property type="entry name" value="RNA helicase"/>
    <property type="match status" value="1"/>
</dbReference>
<evidence type="ECO:0000256" key="10">
    <source>
        <dbReference type="RuleBase" id="RU365068"/>
    </source>
</evidence>
<name>A0A1J3J477_NOCCA</name>
<evidence type="ECO:0000256" key="1">
    <source>
        <dbReference type="ARBA" id="ARBA00022741"/>
    </source>
</evidence>
<dbReference type="PROSITE" id="PS51192">
    <property type="entry name" value="HELICASE_ATP_BIND_1"/>
    <property type="match status" value="1"/>
</dbReference>
<comment type="similarity">
    <text evidence="6">Belongs to the DEAD box helicase family. DDX10/DBP4 subfamily.</text>
</comment>
<accession>A0A1J3J477</accession>
<evidence type="ECO:0000256" key="4">
    <source>
        <dbReference type="ARBA" id="ARBA00022840"/>
    </source>
</evidence>
<dbReference type="Gene3D" id="3.40.50.300">
    <property type="entry name" value="P-loop containing nucleotide triphosphate hydrolases"/>
    <property type="match status" value="2"/>
</dbReference>
<feature type="region of interest" description="Disordered" evidence="11">
    <location>
        <begin position="651"/>
        <end position="735"/>
    </location>
</feature>
<feature type="region of interest" description="Disordered" evidence="11">
    <location>
        <begin position="569"/>
        <end position="591"/>
    </location>
</feature>
<dbReference type="InterPro" id="IPR014001">
    <property type="entry name" value="Helicase_ATP-bd"/>
</dbReference>
<dbReference type="InterPro" id="IPR027417">
    <property type="entry name" value="P-loop_NTPase"/>
</dbReference>
<organism evidence="15">
    <name type="scientific">Noccaea caerulescens</name>
    <name type="common">Alpine penny-cress</name>
    <name type="synonym">Thlaspi caerulescens</name>
    <dbReference type="NCBI Taxonomy" id="107243"/>
    <lineage>
        <taxon>Eukaryota</taxon>
        <taxon>Viridiplantae</taxon>
        <taxon>Streptophyta</taxon>
        <taxon>Embryophyta</taxon>
        <taxon>Tracheophyta</taxon>
        <taxon>Spermatophyta</taxon>
        <taxon>Magnoliopsida</taxon>
        <taxon>eudicotyledons</taxon>
        <taxon>Gunneridae</taxon>
        <taxon>Pentapetalae</taxon>
        <taxon>rosids</taxon>
        <taxon>malvids</taxon>
        <taxon>Brassicales</taxon>
        <taxon>Brassicaceae</taxon>
        <taxon>Coluteocarpeae</taxon>
        <taxon>Noccaea</taxon>
    </lineage>
</organism>
<evidence type="ECO:0000256" key="9">
    <source>
        <dbReference type="RuleBase" id="RU000492"/>
    </source>
</evidence>
<keyword evidence="4 9" id="KW-0067">ATP-binding</keyword>
<dbReference type="FunFam" id="3.40.50.300:FF:003373">
    <property type="entry name" value="RNA helicase"/>
    <property type="match status" value="1"/>
</dbReference>
<keyword evidence="2 9" id="KW-0378">Hydrolase</keyword>
<dbReference type="GO" id="GO:0003723">
    <property type="term" value="F:RNA binding"/>
    <property type="evidence" value="ECO:0007669"/>
    <property type="project" value="UniProtKB-UniRule"/>
</dbReference>
<dbReference type="Pfam" id="PF00270">
    <property type="entry name" value="DEAD"/>
    <property type="match status" value="1"/>
</dbReference>
<dbReference type="InterPro" id="IPR014014">
    <property type="entry name" value="RNA_helicase_DEAD_Q_motif"/>
</dbReference>
<feature type="short sequence motif" description="Q motif" evidence="8">
    <location>
        <begin position="70"/>
        <end position="98"/>
    </location>
</feature>
<evidence type="ECO:0000256" key="3">
    <source>
        <dbReference type="ARBA" id="ARBA00022806"/>
    </source>
</evidence>
<feature type="compositionally biased region" description="Acidic residues" evidence="11">
    <location>
        <begin position="677"/>
        <end position="689"/>
    </location>
</feature>
<reference evidence="15" key="1">
    <citation type="submission" date="2016-07" db="EMBL/GenBank/DDBJ databases">
        <title>De novo transcriptome assembly of four accessions of the metal hyperaccumulator plant Noccaea caerulescens.</title>
        <authorList>
            <person name="Blande D."/>
            <person name="Halimaa P."/>
            <person name="Tervahauta A.I."/>
            <person name="Aarts M.G."/>
            <person name="Karenlampi S.O."/>
        </authorList>
    </citation>
    <scope>NUCLEOTIDE SEQUENCE</scope>
</reference>
<dbReference type="GO" id="GO:0003724">
    <property type="term" value="F:RNA helicase activity"/>
    <property type="evidence" value="ECO:0007669"/>
    <property type="project" value="UniProtKB-EC"/>
</dbReference>
<feature type="compositionally biased region" description="Basic and acidic residues" evidence="11">
    <location>
        <begin position="651"/>
        <end position="666"/>
    </location>
</feature>
<evidence type="ECO:0000259" key="13">
    <source>
        <dbReference type="PROSITE" id="PS51194"/>
    </source>
</evidence>
<evidence type="ECO:0000256" key="2">
    <source>
        <dbReference type="ARBA" id="ARBA00022801"/>
    </source>
</evidence>
<dbReference type="PROSITE" id="PS51195">
    <property type="entry name" value="Q_MOTIF"/>
    <property type="match status" value="1"/>
</dbReference>
<evidence type="ECO:0000259" key="12">
    <source>
        <dbReference type="PROSITE" id="PS51192"/>
    </source>
</evidence>
<proteinExistence type="inferred from homology"/>
<evidence type="ECO:0000256" key="6">
    <source>
        <dbReference type="ARBA" id="ARBA00038084"/>
    </source>
</evidence>
<sequence>MVRPKTRGMKKQMRNDEVEEISLLNKWIESQKPDSGSNPLSFGPLPKDAKIGKLEDGKNGTVFSRYAGVRKFSQLPISDKTKRGLKDAKFVDMTDVQRAAVPHALCGRDILGAARTGSGKTLAFVIPILEKLHRERWSPEDGVGCIIISPTRELAAQTFSVLNKVGKYHKFSAGLLIGGREGVDVEKERVNDMNILVCAPGRLLQHMDETPNFECSQLQILILDEADRVLDAAFKGQLDPIISQLPKHRQTLLFSATQTKKVKDLARLSLRDPEYISVHEESVTATPTSLKQTVMIVPVEKKLDVLWSFIKTHLNSRILVFLSTKKQVKFVHEAFNKLRPGIPLKSLHGKMSQEKRMGVYAQFIERQSVLFCTDVLARGLDFDKAVDWVVQVDCPEDVASYIHRVGRTARFNTSGKSLLFLTPSEEKMIERLQEARVPVKLIKANDEKLQEISRLLAALLVKFPTLQDDAQRAFITYLRSIHKRRDKEIFDVSKLSIENFSASLGLPLTPKIRFKNLKTKKKGVFESSIALEPENDQVNDAPPVVKKDLLGEDLDEEDFALRPLEVGKEGEKSTKMEEVPMPGARVSSKKKMPKINLHRPYGTRIEYDEDGNPVAPLAKVAATTETEVALDKVAVNNYFQKVGEQLRRVDKEDKEVEKIKRREKKMEKKIKRKRDMEEEEEEEEEEEGHEGDSGSSSEEETGRKRKRAKKTNSDNNGDGDEEREGGRINTDSVSVAELEEMALKLITQS</sequence>
<dbReference type="PROSITE" id="PS00039">
    <property type="entry name" value="DEAD_ATP_HELICASE"/>
    <property type="match status" value="1"/>
</dbReference>
<keyword evidence="5 10" id="KW-0694">RNA-binding</keyword>
<dbReference type="PROSITE" id="PS51194">
    <property type="entry name" value="HELICASE_CTER"/>
    <property type="match status" value="1"/>
</dbReference>
<dbReference type="SUPFAM" id="SSF52540">
    <property type="entry name" value="P-loop containing nucleoside triphosphate hydrolases"/>
    <property type="match status" value="2"/>
</dbReference>
<comment type="domain">
    <text evidence="10">The Q motif is unique to and characteristic of the DEAD box family of RNA helicases and controls ATP binding and hydrolysis.</text>
</comment>
<gene>
    <name evidence="15" type="ORF">MP_TR14653_c0_g1_i1_g.42183</name>
</gene>
<dbReference type="Pfam" id="PF13959">
    <property type="entry name" value="CTE_SPB4"/>
    <property type="match status" value="1"/>
</dbReference>
<dbReference type="InterPro" id="IPR011545">
    <property type="entry name" value="DEAD/DEAH_box_helicase_dom"/>
</dbReference>
<dbReference type="SMART" id="SM01178">
    <property type="entry name" value="DUF4217"/>
    <property type="match status" value="1"/>
</dbReference>
<evidence type="ECO:0000259" key="14">
    <source>
        <dbReference type="PROSITE" id="PS51195"/>
    </source>
</evidence>
<keyword evidence="1 9" id="KW-0547">Nucleotide-binding</keyword>
<feature type="compositionally biased region" description="Basic and acidic residues" evidence="11">
    <location>
        <begin position="569"/>
        <end position="578"/>
    </location>
</feature>
<dbReference type="CDD" id="cd18787">
    <property type="entry name" value="SF2_C_DEAD"/>
    <property type="match status" value="1"/>
</dbReference>
<keyword evidence="3 9" id="KW-0347">Helicase</keyword>
<dbReference type="SMART" id="SM00487">
    <property type="entry name" value="DEXDc"/>
    <property type="match status" value="1"/>
</dbReference>
<dbReference type="InterPro" id="IPR000629">
    <property type="entry name" value="RNA-helicase_DEAD-box_CS"/>
</dbReference>
<feature type="domain" description="DEAD-box RNA helicase Q" evidence="14">
    <location>
        <begin position="70"/>
        <end position="98"/>
    </location>
</feature>
<evidence type="ECO:0000256" key="8">
    <source>
        <dbReference type="PROSITE-ProRule" id="PRU00552"/>
    </source>
</evidence>
<dbReference type="PANTHER" id="PTHR24031">
    <property type="entry name" value="RNA HELICASE"/>
    <property type="match status" value="1"/>
</dbReference>
<dbReference type="CDD" id="cd17941">
    <property type="entry name" value="DEADc_DDX10"/>
    <property type="match status" value="1"/>
</dbReference>